<evidence type="ECO:0000313" key="2">
    <source>
        <dbReference type="Proteomes" id="UP000634136"/>
    </source>
</evidence>
<dbReference type="EMBL" id="JAAIUW010000008">
    <property type="protein sequence ID" value="KAF7821384.1"/>
    <property type="molecule type" value="Genomic_DNA"/>
</dbReference>
<proteinExistence type="predicted"/>
<evidence type="ECO:0000313" key="1">
    <source>
        <dbReference type="EMBL" id="KAF7821384.1"/>
    </source>
</evidence>
<dbReference type="AlphaFoldDB" id="A0A834TPT4"/>
<name>A0A834TPT4_9FABA</name>
<gene>
    <name evidence="1" type="ORF">G2W53_026839</name>
</gene>
<sequence>MGLIAMANALEYSTYYKGETKGGHK</sequence>
<protein>
    <submittedName>
        <fullName evidence="1">Uncharacterized protein</fullName>
    </submittedName>
</protein>
<accession>A0A834TPT4</accession>
<comment type="caution">
    <text evidence="1">The sequence shown here is derived from an EMBL/GenBank/DDBJ whole genome shotgun (WGS) entry which is preliminary data.</text>
</comment>
<keyword evidence="2" id="KW-1185">Reference proteome</keyword>
<dbReference type="Proteomes" id="UP000634136">
    <property type="component" value="Unassembled WGS sequence"/>
</dbReference>
<organism evidence="1 2">
    <name type="scientific">Senna tora</name>
    <dbReference type="NCBI Taxonomy" id="362788"/>
    <lineage>
        <taxon>Eukaryota</taxon>
        <taxon>Viridiplantae</taxon>
        <taxon>Streptophyta</taxon>
        <taxon>Embryophyta</taxon>
        <taxon>Tracheophyta</taxon>
        <taxon>Spermatophyta</taxon>
        <taxon>Magnoliopsida</taxon>
        <taxon>eudicotyledons</taxon>
        <taxon>Gunneridae</taxon>
        <taxon>Pentapetalae</taxon>
        <taxon>rosids</taxon>
        <taxon>fabids</taxon>
        <taxon>Fabales</taxon>
        <taxon>Fabaceae</taxon>
        <taxon>Caesalpinioideae</taxon>
        <taxon>Cassia clade</taxon>
        <taxon>Senna</taxon>
    </lineage>
</organism>
<reference evidence="1" key="1">
    <citation type="submission" date="2020-09" db="EMBL/GenBank/DDBJ databases">
        <title>Genome-Enabled Discovery of Anthraquinone Biosynthesis in Senna tora.</title>
        <authorList>
            <person name="Kang S.-H."/>
            <person name="Pandey R.P."/>
            <person name="Lee C.-M."/>
            <person name="Sim J.-S."/>
            <person name="Jeong J.-T."/>
            <person name="Choi B.-S."/>
            <person name="Jung M."/>
            <person name="Ginzburg D."/>
            <person name="Zhao K."/>
            <person name="Won S.Y."/>
            <person name="Oh T.-J."/>
            <person name="Yu Y."/>
            <person name="Kim N.-H."/>
            <person name="Lee O.R."/>
            <person name="Lee T.-H."/>
            <person name="Bashyal P."/>
            <person name="Kim T.-S."/>
            <person name="Lee W.-H."/>
            <person name="Kawkins C."/>
            <person name="Kim C.-K."/>
            <person name="Kim J.S."/>
            <person name="Ahn B.O."/>
            <person name="Rhee S.Y."/>
            <person name="Sohng J.K."/>
        </authorList>
    </citation>
    <scope>NUCLEOTIDE SEQUENCE</scope>
    <source>
        <tissue evidence="1">Leaf</tissue>
    </source>
</reference>